<keyword evidence="1" id="KW-0238">DNA-binding</keyword>
<comment type="caution">
    <text evidence="3">The sequence shown here is derived from an EMBL/GenBank/DDBJ whole genome shotgun (WGS) entry which is preliminary data.</text>
</comment>
<protein>
    <recommendedName>
        <fullName evidence="2">HTH cro/C1-type domain-containing protein</fullName>
    </recommendedName>
</protein>
<dbReference type="AlphaFoldDB" id="X1J193"/>
<dbReference type="CDD" id="cd00093">
    <property type="entry name" value="HTH_XRE"/>
    <property type="match status" value="1"/>
</dbReference>
<feature type="domain" description="HTH cro/C1-type" evidence="2">
    <location>
        <begin position="8"/>
        <end position="44"/>
    </location>
</feature>
<dbReference type="Gene3D" id="1.10.260.40">
    <property type="entry name" value="lambda repressor-like DNA-binding domains"/>
    <property type="match status" value="1"/>
</dbReference>
<sequence length="63" mass="7233">MEQLSQRVKELRAKKGWAQEDLARKIGVSLSTVQRWEKQGAKPTRLARRELARLFKEAGIEVG</sequence>
<dbReference type="PANTHER" id="PTHR46558:SF4">
    <property type="entry name" value="DNA-BIDING PHAGE PROTEIN"/>
    <property type="match status" value="1"/>
</dbReference>
<evidence type="ECO:0000256" key="1">
    <source>
        <dbReference type="ARBA" id="ARBA00023125"/>
    </source>
</evidence>
<proteinExistence type="predicted"/>
<organism evidence="3">
    <name type="scientific">marine sediment metagenome</name>
    <dbReference type="NCBI Taxonomy" id="412755"/>
    <lineage>
        <taxon>unclassified sequences</taxon>
        <taxon>metagenomes</taxon>
        <taxon>ecological metagenomes</taxon>
    </lineage>
</organism>
<dbReference type="PROSITE" id="PS50943">
    <property type="entry name" value="HTH_CROC1"/>
    <property type="match status" value="1"/>
</dbReference>
<dbReference type="EMBL" id="BARU01029885">
    <property type="protein sequence ID" value="GAH72124.1"/>
    <property type="molecule type" value="Genomic_DNA"/>
</dbReference>
<reference evidence="3" key="1">
    <citation type="journal article" date="2014" name="Front. Microbiol.">
        <title>High frequency of phylogenetically diverse reductive dehalogenase-homologous genes in deep subseafloor sedimentary metagenomes.</title>
        <authorList>
            <person name="Kawai M."/>
            <person name="Futagami T."/>
            <person name="Toyoda A."/>
            <person name="Takaki Y."/>
            <person name="Nishi S."/>
            <person name="Hori S."/>
            <person name="Arai W."/>
            <person name="Tsubouchi T."/>
            <person name="Morono Y."/>
            <person name="Uchiyama I."/>
            <person name="Ito T."/>
            <person name="Fujiyama A."/>
            <person name="Inagaki F."/>
            <person name="Takami H."/>
        </authorList>
    </citation>
    <scope>NUCLEOTIDE SEQUENCE</scope>
    <source>
        <strain evidence="3">Expedition CK06-06</strain>
    </source>
</reference>
<dbReference type="SMART" id="SM00530">
    <property type="entry name" value="HTH_XRE"/>
    <property type="match status" value="1"/>
</dbReference>
<name>X1J193_9ZZZZ</name>
<gene>
    <name evidence="3" type="ORF">S03H2_47490</name>
</gene>
<evidence type="ECO:0000259" key="2">
    <source>
        <dbReference type="PROSITE" id="PS50943"/>
    </source>
</evidence>
<dbReference type="GO" id="GO:0003677">
    <property type="term" value="F:DNA binding"/>
    <property type="evidence" value="ECO:0007669"/>
    <property type="project" value="UniProtKB-KW"/>
</dbReference>
<dbReference type="PANTHER" id="PTHR46558">
    <property type="entry name" value="TRACRIPTIONAL REGULATORY PROTEIN-RELATED-RELATED"/>
    <property type="match status" value="1"/>
</dbReference>
<dbReference type="Pfam" id="PF01381">
    <property type="entry name" value="HTH_3"/>
    <property type="match status" value="1"/>
</dbReference>
<dbReference type="InterPro" id="IPR001387">
    <property type="entry name" value="Cro/C1-type_HTH"/>
</dbReference>
<evidence type="ECO:0000313" key="3">
    <source>
        <dbReference type="EMBL" id="GAH72124.1"/>
    </source>
</evidence>
<accession>X1J193</accession>
<dbReference type="InterPro" id="IPR010982">
    <property type="entry name" value="Lambda_DNA-bd_dom_sf"/>
</dbReference>
<dbReference type="SUPFAM" id="SSF47413">
    <property type="entry name" value="lambda repressor-like DNA-binding domains"/>
    <property type="match status" value="1"/>
</dbReference>